<dbReference type="PRINTS" id="PR00469">
    <property type="entry name" value="PNDRDTASEII"/>
</dbReference>
<keyword evidence="4" id="KW-1185">Reference proteome</keyword>
<gene>
    <name evidence="3" type="ORF">THOM_0095</name>
</gene>
<dbReference type="Proteomes" id="UP000011185">
    <property type="component" value="Unassembled WGS sequence"/>
</dbReference>
<keyword evidence="3" id="KW-0560">Oxidoreductase</keyword>
<feature type="compositionally biased region" description="Basic and acidic residues" evidence="1">
    <location>
        <begin position="194"/>
        <end position="205"/>
    </location>
</feature>
<dbReference type="HOGENOM" id="CLU_900755_0_0_1"/>
<dbReference type="GO" id="GO:0004791">
    <property type="term" value="F:thioredoxin-disulfide reductase (NADPH) activity"/>
    <property type="evidence" value="ECO:0007669"/>
    <property type="project" value="UniProtKB-EC"/>
</dbReference>
<keyword evidence="2" id="KW-1133">Transmembrane helix</keyword>
<dbReference type="SUPFAM" id="SSF51905">
    <property type="entry name" value="FAD/NAD(P)-binding domain"/>
    <property type="match status" value="1"/>
</dbReference>
<dbReference type="OrthoDB" id="10533478at2759"/>
<keyword evidence="2" id="KW-0812">Transmembrane</keyword>
<evidence type="ECO:0000313" key="4">
    <source>
        <dbReference type="Proteomes" id="UP000011185"/>
    </source>
</evidence>
<dbReference type="AlphaFoldDB" id="L7JZN3"/>
<accession>L7JZN3</accession>
<evidence type="ECO:0000313" key="3">
    <source>
        <dbReference type="EMBL" id="ELQ76899.1"/>
    </source>
</evidence>
<feature type="region of interest" description="Disordered" evidence="1">
    <location>
        <begin position="167"/>
        <end position="205"/>
    </location>
</feature>
<keyword evidence="2" id="KW-0472">Membrane</keyword>
<proteinExistence type="predicted"/>
<feature type="transmembrane region" description="Helical" evidence="2">
    <location>
        <begin position="35"/>
        <end position="59"/>
    </location>
</feature>
<organism evidence="3 4">
    <name type="scientific">Trachipleistophora hominis</name>
    <name type="common">Microsporidian parasite</name>
    <dbReference type="NCBI Taxonomy" id="72359"/>
    <lineage>
        <taxon>Eukaryota</taxon>
        <taxon>Fungi</taxon>
        <taxon>Fungi incertae sedis</taxon>
        <taxon>Microsporidia</taxon>
        <taxon>Pleistophoridae</taxon>
        <taxon>Trachipleistophora</taxon>
    </lineage>
</organism>
<dbReference type="EC" id="1.8.1.9" evidence="3"/>
<sequence>MILSHYKEYYCIVLRIINTFCVISMNKMFNMHKHFYFTLAMHRVIIIGSSPAAYTAALYTATANNKPLLFIPPVTYNVRNYERIVGLPDMTEEKFGCLMRAQLERFGVEIRVVDHIEVVEGVKDGNEGVDNEGIGENYENKDVCDENGNEGIGENYENKNVCDENGNEGIGENKDGRVEHGCVKDSDKEENDGEERSKEMIGKHIKQDELKEDDIDEGLLLLEQQAINESAVRITGGACNDKRNDELRINKEMLVVNGEECLALITDHDIGINAHNVFMCGGEEAIVAIGNGCMAAIKCNEYIERNWIE</sequence>
<feature type="compositionally biased region" description="Basic and acidic residues" evidence="1">
    <location>
        <begin position="171"/>
        <end position="187"/>
    </location>
</feature>
<dbReference type="InParanoid" id="L7JZN3"/>
<dbReference type="VEuPathDB" id="MicrosporidiaDB:THOM_0095"/>
<dbReference type="Gene3D" id="3.50.50.60">
    <property type="entry name" value="FAD/NAD(P)-binding domain"/>
    <property type="match status" value="2"/>
</dbReference>
<protein>
    <submittedName>
        <fullName evidence="3">Thioredoxin reductase</fullName>
        <ecNumber evidence="3">1.8.1.9</ecNumber>
    </submittedName>
</protein>
<evidence type="ECO:0000256" key="2">
    <source>
        <dbReference type="SAM" id="Phobius"/>
    </source>
</evidence>
<reference evidence="3 4" key="1">
    <citation type="journal article" date="2012" name="PLoS Pathog.">
        <title>The genome of the obligate intracellular parasite Trachipleistophora hominis: new insights into microsporidian genome dynamics and reductive evolution.</title>
        <authorList>
            <person name="Heinz E."/>
            <person name="Williams T.A."/>
            <person name="Nakjang S."/>
            <person name="Noel C.J."/>
            <person name="Swan D.C."/>
            <person name="Goldberg A.V."/>
            <person name="Harris S.R."/>
            <person name="Weinmaier T."/>
            <person name="Markert S."/>
            <person name="Becher D."/>
            <person name="Bernhardt J."/>
            <person name="Dagan T."/>
            <person name="Hacker C."/>
            <person name="Lucocq J.M."/>
            <person name="Schweder T."/>
            <person name="Rattei T."/>
            <person name="Hall N."/>
            <person name="Hirt R.P."/>
            <person name="Embley T.M."/>
        </authorList>
    </citation>
    <scope>NUCLEOTIDE SEQUENCE [LARGE SCALE GENOMIC DNA]</scope>
</reference>
<dbReference type="EMBL" id="JH993806">
    <property type="protein sequence ID" value="ELQ76899.1"/>
    <property type="molecule type" value="Genomic_DNA"/>
</dbReference>
<name>L7JZN3_TRAHO</name>
<dbReference type="InterPro" id="IPR036188">
    <property type="entry name" value="FAD/NAD-bd_sf"/>
</dbReference>
<evidence type="ECO:0000256" key="1">
    <source>
        <dbReference type="SAM" id="MobiDB-lite"/>
    </source>
</evidence>